<dbReference type="EMBL" id="OZ021739">
    <property type="protein sequence ID" value="CAK9322329.1"/>
    <property type="molecule type" value="Genomic_DNA"/>
</dbReference>
<gene>
    <name evidence="1" type="ORF">CITCOLO1_LOCUS14474</name>
</gene>
<name>A0ABP0YPN2_9ROSI</name>
<dbReference type="Proteomes" id="UP001642487">
    <property type="component" value="Chromosome 5"/>
</dbReference>
<organism evidence="1 2">
    <name type="scientific">Citrullus colocynthis</name>
    <name type="common">colocynth</name>
    <dbReference type="NCBI Taxonomy" id="252529"/>
    <lineage>
        <taxon>Eukaryota</taxon>
        <taxon>Viridiplantae</taxon>
        <taxon>Streptophyta</taxon>
        <taxon>Embryophyta</taxon>
        <taxon>Tracheophyta</taxon>
        <taxon>Spermatophyta</taxon>
        <taxon>Magnoliopsida</taxon>
        <taxon>eudicotyledons</taxon>
        <taxon>Gunneridae</taxon>
        <taxon>Pentapetalae</taxon>
        <taxon>rosids</taxon>
        <taxon>fabids</taxon>
        <taxon>Cucurbitales</taxon>
        <taxon>Cucurbitaceae</taxon>
        <taxon>Benincaseae</taxon>
        <taxon>Citrullus</taxon>
    </lineage>
</organism>
<sequence>MLFFFSFFFFFICEILLSSPYFFLLFFLLYFTSMMYLFCTSFYNMKGDSVQLQILVGDGTKMTALIVICDNNLLFILVGIWQDCRVFLAVWPLFSVPKDVRLNLIYAHIQSTTVYQ</sequence>
<keyword evidence="2" id="KW-1185">Reference proteome</keyword>
<evidence type="ECO:0000313" key="2">
    <source>
        <dbReference type="Proteomes" id="UP001642487"/>
    </source>
</evidence>
<evidence type="ECO:0000313" key="1">
    <source>
        <dbReference type="EMBL" id="CAK9322329.1"/>
    </source>
</evidence>
<reference evidence="1 2" key="1">
    <citation type="submission" date="2024-03" db="EMBL/GenBank/DDBJ databases">
        <authorList>
            <person name="Gkanogiannis A."/>
            <person name="Becerra Lopez-Lavalle L."/>
        </authorList>
    </citation>
    <scope>NUCLEOTIDE SEQUENCE [LARGE SCALE GENOMIC DNA]</scope>
</reference>
<protein>
    <submittedName>
        <fullName evidence="1">Uncharacterized protein</fullName>
    </submittedName>
</protein>
<proteinExistence type="predicted"/>
<accession>A0ABP0YPN2</accession>